<keyword evidence="2" id="KW-1185">Reference proteome</keyword>
<protein>
    <submittedName>
        <fullName evidence="1">Uncharacterized protein</fullName>
    </submittedName>
</protein>
<proteinExistence type="predicted"/>
<evidence type="ECO:0000313" key="2">
    <source>
        <dbReference type="Proteomes" id="UP000603200"/>
    </source>
</evidence>
<evidence type="ECO:0000313" key="1">
    <source>
        <dbReference type="EMBL" id="GIE26861.1"/>
    </source>
</evidence>
<reference evidence="1 2" key="1">
    <citation type="submission" date="2021-01" db="EMBL/GenBank/DDBJ databases">
        <title>Whole genome shotgun sequence of Actinoplanes humidus NBRC 14915.</title>
        <authorList>
            <person name="Komaki H."/>
            <person name="Tamura T."/>
        </authorList>
    </citation>
    <scope>NUCLEOTIDE SEQUENCE [LARGE SCALE GENOMIC DNA]</scope>
    <source>
        <strain evidence="1 2">NBRC 14915</strain>
    </source>
</reference>
<dbReference type="Proteomes" id="UP000603200">
    <property type="component" value="Unassembled WGS sequence"/>
</dbReference>
<organism evidence="1 2">
    <name type="scientific">Winogradskya humida</name>
    <dbReference type="NCBI Taxonomy" id="113566"/>
    <lineage>
        <taxon>Bacteria</taxon>
        <taxon>Bacillati</taxon>
        <taxon>Actinomycetota</taxon>
        <taxon>Actinomycetes</taxon>
        <taxon>Micromonosporales</taxon>
        <taxon>Micromonosporaceae</taxon>
        <taxon>Winogradskya</taxon>
    </lineage>
</organism>
<gene>
    <name evidence="1" type="ORF">Ahu01nite_099630</name>
</gene>
<dbReference type="EMBL" id="BOMN01000155">
    <property type="protein sequence ID" value="GIE26861.1"/>
    <property type="molecule type" value="Genomic_DNA"/>
</dbReference>
<accession>A0ABQ4A7M1</accession>
<comment type="caution">
    <text evidence="1">The sequence shown here is derived from an EMBL/GenBank/DDBJ whole genome shotgun (WGS) entry which is preliminary data.</text>
</comment>
<name>A0ABQ4A7M1_9ACTN</name>
<sequence>MAAGVLLVRQYGFNALLTSADKLAYLGGLVVFANRWACKRRGVSPSEKKRDPEQTCVIGLGYRRKGRRASRGVAFWKGRNQASGR</sequence>